<keyword evidence="4" id="KW-1185">Reference proteome</keyword>
<dbReference type="RefSeq" id="WP_046231363.1">
    <property type="nucleotide sequence ID" value="NZ_FONN01000032.1"/>
</dbReference>
<evidence type="ECO:0000313" key="4">
    <source>
        <dbReference type="Proteomes" id="UP000183410"/>
    </source>
</evidence>
<dbReference type="Pfam" id="PF00395">
    <property type="entry name" value="SLH"/>
    <property type="match status" value="3"/>
</dbReference>
<reference evidence="4" key="1">
    <citation type="submission" date="2016-10" db="EMBL/GenBank/DDBJ databases">
        <authorList>
            <person name="Varghese N."/>
            <person name="Submissions S."/>
        </authorList>
    </citation>
    <scope>NUCLEOTIDE SEQUENCE [LARGE SCALE GENOMIC DNA]</scope>
    <source>
        <strain evidence="4">CGMCC 1.10223</strain>
    </source>
</reference>
<evidence type="ECO:0000256" key="1">
    <source>
        <dbReference type="ARBA" id="ARBA00022729"/>
    </source>
</evidence>
<dbReference type="InterPro" id="IPR028059">
    <property type="entry name" value="SWM_rpt"/>
</dbReference>
<name>A0A1I2IAR8_9BACL</name>
<dbReference type="Proteomes" id="UP000183410">
    <property type="component" value="Unassembled WGS sequence"/>
</dbReference>
<feature type="domain" description="SLH" evidence="2">
    <location>
        <begin position="1392"/>
        <end position="1453"/>
    </location>
</feature>
<dbReference type="NCBIfam" id="TIGR02059">
    <property type="entry name" value="swm_rep_I"/>
    <property type="match status" value="4"/>
</dbReference>
<feature type="domain" description="SLH" evidence="2">
    <location>
        <begin position="1322"/>
        <end position="1385"/>
    </location>
</feature>
<evidence type="ECO:0000259" key="2">
    <source>
        <dbReference type="PROSITE" id="PS51272"/>
    </source>
</evidence>
<protein>
    <submittedName>
        <fullName evidence="3">Repeat-containing protein</fullName>
    </submittedName>
</protein>
<accession>A0A1I2IAR8</accession>
<gene>
    <name evidence="3" type="ORF">SAMN04487969_13221</name>
</gene>
<dbReference type="Pfam" id="PF13753">
    <property type="entry name" value="SWM_repeat"/>
    <property type="match status" value="4"/>
</dbReference>
<dbReference type="InterPro" id="IPR032812">
    <property type="entry name" value="SbsA_Ig"/>
</dbReference>
<dbReference type="OrthoDB" id="2675126at2"/>
<dbReference type="EMBL" id="FONN01000032">
    <property type="protein sequence ID" value="SFF38720.1"/>
    <property type="molecule type" value="Genomic_DNA"/>
</dbReference>
<evidence type="ECO:0000313" key="3">
    <source>
        <dbReference type="EMBL" id="SFF38720.1"/>
    </source>
</evidence>
<keyword evidence="1" id="KW-0732">Signal</keyword>
<dbReference type="InterPro" id="IPR001119">
    <property type="entry name" value="SLH_dom"/>
</dbReference>
<dbReference type="Gene3D" id="2.60.40.1220">
    <property type="match status" value="3"/>
</dbReference>
<feature type="domain" description="SLH" evidence="2">
    <location>
        <begin position="1261"/>
        <end position="1321"/>
    </location>
</feature>
<dbReference type="Pfam" id="PF13205">
    <property type="entry name" value="Big_5"/>
    <property type="match status" value="5"/>
</dbReference>
<dbReference type="PROSITE" id="PS51272">
    <property type="entry name" value="SLH"/>
    <property type="match status" value="3"/>
</dbReference>
<sequence>MSRYKISILLVFVLLLQIALPPSSSLLTNEVHAAASGPIITSKSPADNFENAGLGAPLSFTFDESVVKGTGSAAITIYDYTNNTRFETFNVATSSRVTIDGTGRTVTIQPSTSFAVGTDYYVFIDPGAFVNVSNGANFSGISNAADWNFKTVSQVDSTPPDLRSAVSPAPESGGALITTTITLPFNENVYTTYGAITLVSAPSATAYDSREIAVNSAQVVGSGTSTLTIKPTEALYPNTTYTVTIPNHVIQDSSGNRYGGTTWRFTTAPAPVNATGLAPANSATSVGVNSSFSISFDKNVTANAGKYISLVRVNDNYADRYQATDTSRVVISGGNTVTFTPPKLLANTRYYILIDAGAFTDSATGDWFQGVSNAATWSFTTSPGDETDPPRLQSTYPAHTAAIGMLNSGIEINFTEPVYPSAGNIEIRNSNNTIFATIPVTSSYVTGGGTSKITINPNKAFINNSQYYVVIGSGSFRDAAGNYFAGIAANGWTFRVTQDTVRPTIESQHAVNNTQNVLTDAYFSAIFSETIVKGTGTITIRPVTPATGIADIPANFYIDPHNSRQLVITLPAGTTMAPNTNYYIEISPTAVYDLSDNAFLGIQNAYQWTFKTIGVDTTPPAVSKMEARGSTIIMTFNEDLKASSVPALSSFYITVNGERRELLSAVVSGNTVTLTLAGTLVNIQTVKLSYSKPTTTTGGIQDLVGNQAVSIANQDVAFAVDATAPTLSSGTATGSVVTLTFNKTLASVNNLAYQQFRVNIGGASYTPTAININGSVVTMSVNATISNQSVSVSYTPGSYPLKSADGASVAAFSSYYITNTVDVTAPTLQGVYASGSTITLSYNESLSTSAIPPVSSYTVSVNGSLRSIVQISVSGSQVLLTLSSPISSSDTIYVSYNVSSPRVVDLAGNAAASFSTQKASMGSANSSLYSAVIKGNSLVLTFGETLNSSYVPYTTQFSVMAGSSTATVSGVSISGSTVTLTLATAIASTSTVTFSYYASGTTLRTSSGKIIENILSQSVTNSSSIIDLIPGEFTQSSDGGVLMTSGAFTKASYQTASGKSSVKYSISAEKLSPAYQAARTAGLTKARIIVEIPNSENAAVVAVPLSTLLNASSINTNPSFVVKYNGTSYEIPLGALNYSKLTSIVGSTGELLIEIELGTTSLTTALTNRLNLSTISLLSGIVHFQLYAVSGTMKSEITELNSYATLSVDTSLAVTKKNTAIVRVDPVAGALTYVPTMFSTLSGKTVATFRSKSIGAFALISNSVSLIDVSNHWAGPTAQSLANKNIVAARTGNQFVPDKPITRGEFATYIAKGLGLQGNKAAASKYTDVNIGSELAAYIGAASEAGIVLGYTDGTFKADKYIQRQEMSAMMTRAASAAGATIQLPSSASTYLQPFTDRNSISSWARTDAAKAIYTGVIGGKTTKTFSPLTNATRAEAVVMIKRLLEHIQFLNT</sequence>
<dbReference type="InterPro" id="IPR011801">
    <property type="entry name" value="Swm_rep_I_cyn"/>
</dbReference>
<dbReference type="InterPro" id="IPR014755">
    <property type="entry name" value="Cu-Rt/internalin_Ig-like"/>
</dbReference>
<organism evidence="3 4">
    <name type="scientific">Paenibacillus algorifonticola</name>
    <dbReference type="NCBI Taxonomy" id="684063"/>
    <lineage>
        <taxon>Bacteria</taxon>
        <taxon>Bacillati</taxon>
        <taxon>Bacillota</taxon>
        <taxon>Bacilli</taxon>
        <taxon>Bacillales</taxon>
        <taxon>Paenibacillaceae</taxon>
        <taxon>Paenibacillus</taxon>
    </lineage>
</organism>
<proteinExistence type="predicted"/>